<dbReference type="Gene3D" id="3.90.228.10">
    <property type="match status" value="1"/>
</dbReference>
<dbReference type="SUPFAM" id="SSF56399">
    <property type="entry name" value="ADP-ribosylation"/>
    <property type="match status" value="1"/>
</dbReference>
<organism evidence="2 3">
    <name type="scientific">Diversispora eburnea</name>
    <dbReference type="NCBI Taxonomy" id="1213867"/>
    <lineage>
        <taxon>Eukaryota</taxon>
        <taxon>Fungi</taxon>
        <taxon>Fungi incertae sedis</taxon>
        <taxon>Mucoromycota</taxon>
        <taxon>Glomeromycotina</taxon>
        <taxon>Glomeromycetes</taxon>
        <taxon>Diversisporales</taxon>
        <taxon>Diversisporaceae</taxon>
        <taxon>Diversispora</taxon>
    </lineage>
</organism>
<comment type="caution">
    <text evidence="2">The sequence shown here is derived from an EMBL/GenBank/DDBJ whole genome shotgun (WGS) entry which is preliminary data.</text>
</comment>
<reference evidence="2" key="1">
    <citation type="submission" date="2021-06" db="EMBL/GenBank/DDBJ databases">
        <authorList>
            <person name="Kallberg Y."/>
            <person name="Tangrot J."/>
            <person name="Rosling A."/>
        </authorList>
    </citation>
    <scope>NUCLEOTIDE SEQUENCE</scope>
    <source>
        <strain evidence="2">AZ414A</strain>
    </source>
</reference>
<feature type="compositionally biased region" description="Polar residues" evidence="1">
    <location>
        <begin position="8"/>
        <end position="19"/>
    </location>
</feature>
<protein>
    <submittedName>
        <fullName evidence="2">2141_t:CDS:1</fullName>
    </submittedName>
</protein>
<dbReference type="OrthoDB" id="2444222at2759"/>
<evidence type="ECO:0000256" key="1">
    <source>
        <dbReference type="SAM" id="MobiDB-lite"/>
    </source>
</evidence>
<sequence length="348" mass="39598">MSRAKILGQTNPISTNTTDPNPTNLKNSKNLNPNPTNKLNSSSQPDLTNQVNLNPINFDSNLANISNSSTRPDLTNQLNINILNQMKRKNLTKPYFNPNSYSMPSLINPTNINSSMKLMNRTNLNPESLYLNPIKPANVFLNPIKPILTIVDVRHVMRYYFGRRRQFGKKQNDVPDLIIMTKCPLCANITDSRFVRFLSPQHQEYINISHFFLTGLPNSKIQAIIRLQMPHKLNINNLNDNTYRMFHGTKIFCNPQRFIDGDISFCTTRCGLCGILQHGNQRKHSRFNGMWFAKSSEISLRYCGISLQRYTPFISGSVGMKAMFVEDVISLTPGNIIIVDKNAVNVFN</sequence>
<dbReference type="EMBL" id="CAJVPK010000124">
    <property type="protein sequence ID" value="CAG8454345.1"/>
    <property type="molecule type" value="Genomic_DNA"/>
</dbReference>
<dbReference type="AlphaFoldDB" id="A0A9N8VL88"/>
<gene>
    <name evidence="2" type="ORF">DEBURN_LOCUS2326</name>
</gene>
<dbReference type="Proteomes" id="UP000789706">
    <property type="component" value="Unassembled WGS sequence"/>
</dbReference>
<feature type="compositionally biased region" description="Low complexity" evidence="1">
    <location>
        <begin position="20"/>
        <end position="43"/>
    </location>
</feature>
<name>A0A9N8VL88_9GLOM</name>
<feature type="region of interest" description="Disordered" evidence="1">
    <location>
        <begin position="1"/>
        <end position="48"/>
    </location>
</feature>
<accession>A0A9N8VL88</accession>
<evidence type="ECO:0000313" key="3">
    <source>
        <dbReference type="Proteomes" id="UP000789706"/>
    </source>
</evidence>
<evidence type="ECO:0000313" key="2">
    <source>
        <dbReference type="EMBL" id="CAG8454345.1"/>
    </source>
</evidence>
<keyword evidence="3" id="KW-1185">Reference proteome</keyword>
<proteinExistence type="predicted"/>